<feature type="domain" description="O-GlcNAc transferase C-terminal" evidence="9">
    <location>
        <begin position="243"/>
        <end position="389"/>
    </location>
</feature>
<keyword evidence="5 10" id="KW-0808">Transferase</keyword>
<evidence type="ECO:0000256" key="7">
    <source>
        <dbReference type="ARBA" id="ARBA00022803"/>
    </source>
</evidence>
<dbReference type="Pfam" id="PF13844">
    <property type="entry name" value="Glyco_transf_41"/>
    <property type="match status" value="2"/>
</dbReference>
<dbReference type="Pfam" id="PF13181">
    <property type="entry name" value="TPR_8"/>
    <property type="match status" value="1"/>
</dbReference>
<dbReference type="Gene3D" id="3.40.50.2000">
    <property type="entry name" value="Glycogen Phosphorylase B"/>
    <property type="match status" value="1"/>
</dbReference>
<comment type="similarity">
    <text evidence="2">Belongs to the glycosyltransferase 41 family. O-GlcNAc transferase subfamily.</text>
</comment>
<dbReference type="InterPro" id="IPR019734">
    <property type="entry name" value="TPR_rpt"/>
</dbReference>
<dbReference type="SUPFAM" id="SSF48452">
    <property type="entry name" value="TPR-like"/>
    <property type="match status" value="1"/>
</dbReference>
<feature type="domain" description="O-GlcNAc transferase C-terminal" evidence="9">
    <location>
        <begin position="407"/>
        <end position="586"/>
    </location>
</feature>
<dbReference type="InterPro" id="IPR029489">
    <property type="entry name" value="OGT/SEC/SPY_C"/>
</dbReference>
<dbReference type="Gene3D" id="3.40.50.11380">
    <property type="match status" value="1"/>
</dbReference>
<evidence type="ECO:0000256" key="3">
    <source>
        <dbReference type="ARBA" id="ARBA00011970"/>
    </source>
</evidence>
<dbReference type="PROSITE" id="PS50005">
    <property type="entry name" value="TPR"/>
    <property type="match status" value="1"/>
</dbReference>
<dbReference type="InterPro" id="IPR011990">
    <property type="entry name" value="TPR-like_helical_dom_sf"/>
</dbReference>
<comment type="pathway">
    <text evidence="1">Protein modification; protein glycosylation.</text>
</comment>
<comment type="caution">
    <text evidence="10">The sequence shown here is derived from an EMBL/GenBank/DDBJ whole genome shotgun (WGS) entry which is preliminary data.</text>
</comment>
<feature type="repeat" description="TPR" evidence="8">
    <location>
        <begin position="57"/>
        <end position="90"/>
    </location>
</feature>
<keyword evidence="7 8" id="KW-0802">TPR repeat</keyword>
<name>A0ABT5J5P5_RHOTP</name>
<dbReference type="PANTHER" id="PTHR44998:SF1">
    <property type="entry name" value="UDP-N-ACETYLGLUCOSAMINE--PEPTIDE N-ACETYLGLUCOSAMINYLTRANSFERASE 110 KDA SUBUNIT"/>
    <property type="match status" value="1"/>
</dbReference>
<organism evidence="10 11">
    <name type="scientific">Rhodoplanes tepidamans</name>
    <name type="common">Rhodoplanes cryptolactis</name>
    <dbReference type="NCBI Taxonomy" id="200616"/>
    <lineage>
        <taxon>Bacteria</taxon>
        <taxon>Pseudomonadati</taxon>
        <taxon>Pseudomonadota</taxon>
        <taxon>Alphaproteobacteria</taxon>
        <taxon>Hyphomicrobiales</taxon>
        <taxon>Nitrobacteraceae</taxon>
        <taxon>Rhodoplanes</taxon>
    </lineage>
</organism>
<sequence>MTDTLAAASVVPVPGAAFGVMDLIRAAETLKQTGQHRAAESLYAGWIQDNPDDTLLYAVLFNYSVLLTESGNLVQAGECLRRAISLNPDFMPAYINFGRIHERSGAIGDAVGQWLAVTEKLGVITGTNVSYKTTALNQAARALEAVNQDAAAEDVLRQSLDIDPHQREVAQHYVAARQRQCEWPVIVPWERVGRETLARGMSPLSAAAYTDDPIFHLAGAWHYNKTDVGMPPVVIEDWPRARAAEGPLRIGYVSSDLREHAVGHLMAEVFGLHDRSRVEVFAYYCGVPAADPLHEHYKATADQFVSISQMDDASAARRIADDGIQILVDVNGYTRDARTRLFAARPAPVIVNWLGYPGTMASPYHHYIVADDFVIPESHELYYTEKVLRLPCYQPNNRKRVIAEKTPTRAEMGLPGDGTVFCSFNGTHKLTRFTFDRWLAILGGVPGSVLWLLSGSEAVHERLRSYAKSRGIAPERLVFAAKMANPEHMARYPLADLFLDSTPYGAHTTASDALWMGVPVLTCAGRSFASRVCGSLIRAAGVPELVCESAESFVAQGIALGRDRARLAALRERILAGRDTCTLFDTPGLVRGLEDLYGRMWNDYRNGALPRPDLLNLDAYFEVGVGVDHEETEVQTIADYHGWWLDKLARRDAVRPLPDDARLMAVRASRRGAG</sequence>
<evidence type="ECO:0000259" key="9">
    <source>
        <dbReference type="Pfam" id="PF13844"/>
    </source>
</evidence>
<keyword evidence="6" id="KW-0677">Repeat</keyword>
<evidence type="ECO:0000313" key="10">
    <source>
        <dbReference type="EMBL" id="MDC7784980.1"/>
    </source>
</evidence>
<dbReference type="EMBL" id="JAQQLI010000004">
    <property type="protein sequence ID" value="MDC7784980.1"/>
    <property type="molecule type" value="Genomic_DNA"/>
</dbReference>
<evidence type="ECO:0000256" key="6">
    <source>
        <dbReference type="ARBA" id="ARBA00022737"/>
    </source>
</evidence>
<reference evidence="10" key="1">
    <citation type="journal article" date="2023" name="Microbiol Resour">
        <title>Genome Sequences of Rhodoplanes serenus and Two Thermotolerant Strains, Rhodoplanes tepidamans and 'Rhodoplanes cryptolactis,' Further Refine the Genus.</title>
        <authorList>
            <person name="Rayyan A.A."/>
            <person name="Kyndt J.A."/>
        </authorList>
    </citation>
    <scope>NUCLEOTIDE SEQUENCE</scope>
    <source>
        <strain evidence="10">DSM 9987</strain>
    </source>
</reference>
<evidence type="ECO:0000256" key="2">
    <source>
        <dbReference type="ARBA" id="ARBA00005386"/>
    </source>
</evidence>
<dbReference type="EC" id="2.4.1.255" evidence="3"/>
<reference evidence="10" key="2">
    <citation type="submission" date="2023-02" db="EMBL/GenBank/DDBJ databases">
        <authorList>
            <person name="Rayyan A."/>
            <person name="Meyer T."/>
            <person name="Kyndt J.A."/>
        </authorList>
    </citation>
    <scope>NUCLEOTIDE SEQUENCE</scope>
    <source>
        <strain evidence="10">DSM 9987</strain>
    </source>
</reference>
<evidence type="ECO:0000256" key="1">
    <source>
        <dbReference type="ARBA" id="ARBA00004922"/>
    </source>
</evidence>
<proteinExistence type="inferred from homology"/>
<evidence type="ECO:0000256" key="5">
    <source>
        <dbReference type="ARBA" id="ARBA00022679"/>
    </source>
</evidence>
<keyword evidence="11" id="KW-1185">Reference proteome</keyword>
<gene>
    <name evidence="10" type="ORF">PQJ73_04725</name>
</gene>
<accession>A0ABT5J5P5</accession>
<dbReference type="GO" id="GO:0016740">
    <property type="term" value="F:transferase activity"/>
    <property type="evidence" value="ECO:0007669"/>
    <property type="project" value="UniProtKB-KW"/>
</dbReference>
<evidence type="ECO:0000256" key="8">
    <source>
        <dbReference type="PROSITE-ProRule" id="PRU00339"/>
    </source>
</evidence>
<dbReference type="Gene3D" id="1.25.40.10">
    <property type="entry name" value="Tetratricopeptide repeat domain"/>
    <property type="match status" value="1"/>
</dbReference>
<dbReference type="PANTHER" id="PTHR44998">
    <property type="match status" value="1"/>
</dbReference>
<dbReference type="RefSeq" id="WP_272775824.1">
    <property type="nucleotide sequence ID" value="NZ_JAQQLI010000004.1"/>
</dbReference>
<evidence type="ECO:0000256" key="4">
    <source>
        <dbReference type="ARBA" id="ARBA00022676"/>
    </source>
</evidence>
<keyword evidence="4" id="KW-0328">Glycosyltransferase</keyword>
<dbReference type="Proteomes" id="UP001165652">
    <property type="component" value="Unassembled WGS sequence"/>
</dbReference>
<evidence type="ECO:0000313" key="11">
    <source>
        <dbReference type="Proteomes" id="UP001165652"/>
    </source>
</evidence>
<protein>
    <recommendedName>
        <fullName evidence="3">protein O-GlcNAc transferase</fullName>
        <ecNumber evidence="3">2.4.1.255</ecNumber>
    </recommendedName>
</protein>